<name>B6VBJ4_CAEBE</name>
<gene>
    <name evidence="2" type="ORF">Cbre_JD11.011</name>
</gene>
<evidence type="ECO:0000313" key="2">
    <source>
        <dbReference type="EMBL" id="ACI49087.1"/>
    </source>
</evidence>
<sequence>MKSVALITGPALVAAIVKNEESAVQWRIVLCILGGVMITANTLALCVFTDKPAEYTMANANEKSIKYEVKPEKEDA</sequence>
<dbReference type="HOGENOM" id="CLU_001265_5_3_1"/>
<feature type="transmembrane region" description="Helical" evidence="1">
    <location>
        <begin position="24"/>
        <end position="48"/>
    </location>
</feature>
<organism evidence="2">
    <name type="scientific">Caenorhabditis brenneri</name>
    <name type="common">Nematode worm</name>
    <dbReference type="NCBI Taxonomy" id="135651"/>
    <lineage>
        <taxon>Eukaryota</taxon>
        <taxon>Metazoa</taxon>
        <taxon>Ecdysozoa</taxon>
        <taxon>Nematoda</taxon>
        <taxon>Chromadorea</taxon>
        <taxon>Rhabditida</taxon>
        <taxon>Rhabditina</taxon>
        <taxon>Rhabditomorpha</taxon>
        <taxon>Rhabditoidea</taxon>
        <taxon>Rhabditidae</taxon>
        <taxon>Peloderinae</taxon>
        <taxon>Caenorhabditis</taxon>
    </lineage>
</organism>
<dbReference type="AlphaFoldDB" id="B6VBJ4"/>
<keyword evidence="1" id="KW-1133">Transmembrane helix</keyword>
<dbReference type="EMBL" id="FJ362363">
    <property type="protein sequence ID" value="ACI49087.1"/>
    <property type="molecule type" value="Genomic_DNA"/>
</dbReference>
<evidence type="ECO:0000256" key="1">
    <source>
        <dbReference type="SAM" id="Phobius"/>
    </source>
</evidence>
<dbReference type="PANTHER" id="PTHR45757">
    <property type="entry name" value="PROTEIN CBG23364-RELATED"/>
    <property type="match status" value="1"/>
</dbReference>
<keyword evidence="1" id="KW-0812">Transmembrane</keyword>
<dbReference type="PANTHER" id="PTHR45757:SF10">
    <property type="entry name" value="MAJOR FACILITATOR SUPERFAMILY (MFS) PROFILE DOMAIN-CONTAINING PROTEIN"/>
    <property type="match status" value="1"/>
</dbReference>
<dbReference type="GO" id="GO:0016020">
    <property type="term" value="C:membrane"/>
    <property type="evidence" value="ECO:0007669"/>
    <property type="project" value="TreeGrafter"/>
</dbReference>
<reference evidence="2" key="1">
    <citation type="journal article" date="2008" name="Genome Res.">
        <title>Multigenome DNA sequence conservation identifies Hox cis-regulatory elements.</title>
        <authorList>
            <person name="Kuntz S.G."/>
            <person name="Schwarz E.M."/>
            <person name="DeModena J.A."/>
            <person name="De Buysscher T."/>
            <person name="Trout D."/>
            <person name="Shizuya H."/>
            <person name="Sternberg P.W."/>
            <person name="Wold B.J."/>
        </authorList>
    </citation>
    <scope>NUCLEOTIDE SEQUENCE</scope>
    <source>
        <strain evidence="2">CB5161</strain>
    </source>
</reference>
<proteinExistence type="predicted"/>
<keyword evidence="1" id="KW-0472">Membrane</keyword>
<accession>B6VBJ4</accession>
<protein>
    <submittedName>
        <fullName evidence="2">Uncharacterized protein</fullName>
    </submittedName>
</protein>